<sequence length="81" mass="9351">MVIVYRHACNKDVKNAILEDILKLGKEAGLKSFEQVRDIALHPEMFSVQNGLLTPTLKAKRAELRSHFRKQIDELYAKIKM</sequence>
<dbReference type="GO" id="GO:0016020">
    <property type="term" value="C:membrane"/>
    <property type="evidence" value="ECO:0007669"/>
    <property type="project" value="TreeGrafter"/>
</dbReference>
<name>A0AA88IPC5_CHASR</name>
<accession>A0AA88IPC5</accession>
<protein>
    <submittedName>
        <fullName evidence="2">Uncharacterized protein</fullName>
    </submittedName>
</protein>
<proteinExistence type="predicted"/>
<keyword evidence="1" id="KW-0436">Ligase</keyword>
<dbReference type="GO" id="GO:0005783">
    <property type="term" value="C:endoplasmic reticulum"/>
    <property type="evidence" value="ECO:0007669"/>
    <property type="project" value="TreeGrafter"/>
</dbReference>
<evidence type="ECO:0000313" key="3">
    <source>
        <dbReference type="Proteomes" id="UP001187415"/>
    </source>
</evidence>
<dbReference type="AlphaFoldDB" id="A0AA88IPC5"/>
<dbReference type="PANTHER" id="PTHR43272:SF28">
    <property type="entry name" value="LONG-CHAIN-FATTY-ACID--COA LIGASE 1"/>
    <property type="match status" value="1"/>
</dbReference>
<comment type="caution">
    <text evidence="2">The sequence shown here is derived from an EMBL/GenBank/DDBJ whole genome shotgun (WGS) entry which is preliminary data.</text>
</comment>
<gene>
    <name evidence="2" type="ORF">Q5P01_025297</name>
</gene>
<dbReference type="GO" id="GO:0004467">
    <property type="term" value="F:long-chain fatty acid-CoA ligase activity"/>
    <property type="evidence" value="ECO:0007669"/>
    <property type="project" value="TreeGrafter"/>
</dbReference>
<evidence type="ECO:0000313" key="2">
    <source>
        <dbReference type="EMBL" id="KAK2817106.1"/>
    </source>
</evidence>
<evidence type="ECO:0000256" key="1">
    <source>
        <dbReference type="ARBA" id="ARBA00022598"/>
    </source>
</evidence>
<dbReference type="EMBL" id="JAUPFM010000021">
    <property type="protein sequence ID" value="KAK2817106.1"/>
    <property type="molecule type" value="Genomic_DNA"/>
</dbReference>
<keyword evidence="3" id="KW-1185">Reference proteome</keyword>
<reference evidence="2" key="1">
    <citation type="submission" date="2023-07" db="EMBL/GenBank/DDBJ databases">
        <title>Chromosome-level Genome Assembly of Striped Snakehead (Channa striata).</title>
        <authorList>
            <person name="Liu H."/>
        </authorList>
    </citation>
    <scope>NUCLEOTIDE SEQUENCE</scope>
    <source>
        <strain evidence="2">Gz</strain>
        <tissue evidence="2">Muscle</tissue>
    </source>
</reference>
<organism evidence="2 3">
    <name type="scientific">Channa striata</name>
    <name type="common">Snakehead murrel</name>
    <name type="synonym">Ophicephalus striatus</name>
    <dbReference type="NCBI Taxonomy" id="64152"/>
    <lineage>
        <taxon>Eukaryota</taxon>
        <taxon>Metazoa</taxon>
        <taxon>Chordata</taxon>
        <taxon>Craniata</taxon>
        <taxon>Vertebrata</taxon>
        <taxon>Euteleostomi</taxon>
        <taxon>Actinopterygii</taxon>
        <taxon>Neopterygii</taxon>
        <taxon>Teleostei</taxon>
        <taxon>Neoteleostei</taxon>
        <taxon>Acanthomorphata</taxon>
        <taxon>Anabantaria</taxon>
        <taxon>Anabantiformes</taxon>
        <taxon>Channoidei</taxon>
        <taxon>Channidae</taxon>
        <taxon>Channa</taxon>
    </lineage>
</organism>
<dbReference type="Proteomes" id="UP001187415">
    <property type="component" value="Unassembled WGS sequence"/>
</dbReference>
<dbReference type="PANTHER" id="PTHR43272">
    <property type="entry name" value="LONG-CHAIN-FATTY-ACID--COA LIGASE"/>
    <property type="match status" value="1"/>
</dbReference>